<proteinExistence type="predicted"/>
<keyword evidence="2" id="KW-1185">Reference proteome</keyword>
<reference evidence="1 2" key="2">
    <citation type="journal article" date="2022" name="Mol. Ecol. Resour.">
        <title>The genomes of chicory, endive, great burdock and yacon provide insights into Asteraceae paleo-polyploidization history and plant inulin production.</title>
        <authorList>
            <person name="Fan W."/>
            <person name="Wang S."/>
            <person name="Wang H."/>
            <person name="Wang A."/>
            <person name="Jiang F."/>
            <person name="Liu H."/>
            <person name="Zhao H."/>
            <person name="Xu D."/>
            <person name="Zhang Y."/>
        </authorList>
    </citation>
    <scope>NUCLEOTIDE SEQUENCE [LARGE SCALE GENOMIC DNA]</scope>
    <source>
        <strain evidence="2">cv. Niubang</strain>
    </source>
</reference>
<name>A0ACB8XIJ1_ARCLA</name>
<reference evidence="2" key="1">
    <citation type="journal article" date="2022" name="Mol. Ecol. Resour.">
        <title>The genomes of chicory, endive, great burdock and yacon provide insights into Asteraceae palaeo-polyploidization history and plant inulin production.</title>
        <authorList>
            <person name="Fan W."/>
            <person name="Wang S."/>
            <person name="Wang H."/>
            <person name="Wang A."/>
            <person name="Jiang F."/>
            <person name="Liu H."/>
            <person name="Zhao H."/>
            <person name="Xu D."/>
            <person name="Zhang Y."/>
        </authorList>
    </citation>
    <scope>NUCLEOTIDE SEQUENCE [LARGE SCALE GENOMIC DNA]</scope>
    <source>
        <strain evidence="2">cv. Niubang</strain>
    </source>
</reference>
<dbReference type="Proteomes" id="UP001055879">
    <property type="component" value="Linkage Group LG17"/>
</dbReference>
<evidence type="ECO:0000313" key="2">
    <source>
        <dbReference type="Proteomes" id="UP001055879"/>
    </source>
</evidence>
<accession>A0ACB8XIJ1</accession>
<evidence type="ECO:0000313" key="1">
    <source>
        <dbReference type="EMBL" id="KAI3667067.1"/>
    </source>
</evidence>
<dbReference type="EMBL" id="CM042063">
    <property type="protein sequence ID" value="KAI3667067.1"/>
    <property type="molecule type" value="Genomic_DNA"/>
</dbReference>
<comment type="caution">
    <text evidence="1">The sequence shown here is derived from an EMBL/GenBank/DDBJ whole genome shotgun (WGS) entry which is preliminary data.</text>
</comment>
<organism evidence="1 2">
    <name type="scientific">Arctium lappa</name>
    <name type="common">Greater burdock</name>
    <name type="synonym">Lappa major</name>
    <dbReference type="NCBI Taxonomy" id="4217"/>
    <lineage>
        <taxon>Eukaryota</taxon>
        <taxon>Viridiplantae</taxon>
        <taxon>Streptophyta</taxon>
        <taxon>Embryophyta</taxon>
        <taxon>Tracheophyta</taxon>
        <taxon>Spermatophyta</taxon>
        <taxon>Magnoliopsida</taxon>
        <taxon>eudicotyledons</taxon>
        <taxon>Gunneridae</taxon>
        <taxon>Pentapetalae</taxon>
        <taxon>asterids</taxon>
        <taxon>campanulids</taxon>
        <taxon>Asterales</taxon>
        <taxon>Asteraceae</taxon>
        <taxon>Carduoideae</taxon>
        <taxon>Cardueae</taxon>
        <taxon>Arctiinae</taxon>
        <taxon>Arctium</taxon>
    </lineage>
</organism>
<sequence>MPRQHVRKFERTNEELTLLNHHMNPDGQCSMHFASCFLSFFLSIQCTFFLPIGVNRFQFLPFLIWLCKC</sequence>
<gene>
    <name evidence="1" type="ORF">L6452_42110</name>
</gene>
<protein>
    <submittedName>
        <fullName evidence="1">Uncharacterized protein</fullName>
    </submittedName>
</protein>